<keyword evidence="1" id="KW-1133">Transmembrane helix</keyword>
<dbReference type="RefSeq" id="WP_146989223.1">
    <property type="nucleotide sequence ID" value="NZ_VITY01000009.1"/>
</dbReference>
<dbReference type="OrthoDB" id="8243516at2"/>
<dbReference type="Proteomes" id="UP000321304">
    <property type="component" value="Unassembled WGS sequence"/>
</dbReference>
<protein>
    <submittedName>
        <fullName evidence="2">Uncharacterized protein</fullName>
    </submittedName>
</protein>
<dbReference type="EMBL" id="VITY01000009">
    <property type="protein sequence ID" value="TWB94866.1"/>
    <property type="molecule type" value="Genomic_DNA"/>
</dbReference>
<evidence type="ECO:0000313" key="2">
    <source>
        <dbReference type="EMBL" id="TWB94866.1"/>
    </source>
</evidence>
<feature type="transmembrane region" description="Helical" evidence="1">
    <location>
        <begin position="35"/>
        <end position="55"/>
    </location>
</feature>
<evidence type="ECO:0000313" key="3">
    <source>
        <dbReference type="Proteomes" id="UP000321304"/>
    </source>
</evidence>
<keyword evidence="1" id="KW-0472">Membrane</keyword>
<sequence>MAALFQECTSLPQKPKKAASVSTTAPYWSAAYVSFRNGVTVFAVTGGVLGFLLVARHYL</sequence>
<accession>A0A560LGZ4</accession>
<comment type="caution">
    <text evidence="2">The sequence shown here is derived from an EMBL/GenBank/DDBJ whole genome shotgun (WGS) entry which is preliminary data.</text>
</comment>
<organism evidence="2 3">
    <name type="scientific">Bradyrhizobium macuxiense</name>
    <dbReference type="NCBI Taxonomy" id="1755647"/>
    <lineage>
        <taxon>Bacteria</taxon>
        <taxon>Pseudomonadati</taxon>
        <taxon>Pseudomonadota</taxon>
        <taxon>Alphaproteobacteria</taxon>
        <taxon>Hyphomicrobiales</taxon>
        <taxon>Nitrobacteraceae</taxon>
        <taxon>Bradyrhizobium</taxon>
    </lineage>
</organism>
<reference evidence="2 3" key="1">
    <citation type="submission" date="2019-06" db="EMBL/GenBank/DDBJ databases">
        <title>Genomic Encyclopedia of Type Strains, Phase IV (KMG-V): Genome sequencing to study the core and pangenomes of soil and plant-associated prokaryotes.</title>
        <authorList>
            <person name="Whitman W."/>
        </authorList>
    </citation>
    <scope>NUCLEOTIDE SEQUENCE [LARGE SCALE GENOMIC DNA]</scope>
    <source>
        <strain evidence="2 3">BR 10355</strain>
    </source>
</reference>
<gene>
    <name evidence="2" type="ORF">FBZ93_109306</name>
</gene>
<proteinExistence type="predicted"/>
<evidence type="ECO:0000256" key="1">
    <source>
        <dbReference type="SAM" id="Phobius"/>
    </source>
</evidence>
<name>A0A560LGZ4_9BRAD</name>
<keyword evidence="1" id="KW-0812">Transmembrane</keyword>
<dbReference type="AlphaFoldDB" id="A0A560LGZ4"/>
<keyword evidence="3" id="KW-1185">Reference proteome</keyword>